<protein>
    <recommendedName>
        <fullName evidence="4 13">Outer-membrane lipoprotein LolB</fullName>
    </recommendedName>
</protein>
<dbReference type="HAMAP" id="MF_00233">
    <property type="entry name" value="LolB"/>
    <property type="match status" value="1"/>
</dbReference>
<comment type="function">
    <text evidence="13">Plays a critical role in the incorporation of lipoproteins in the outer membrane after they are released by the LolA protein.</text>
</comment>
<dbReference type="InterPro" id="IPR029046">
    <property type="entry name" value="LolA/LolB/LppX"/>
</dbReference>
<evidence type="ECO:0000313" key="15">
    <source>
        <dbReference type="Proteomes" id="UP001465153"/>
    </source>
</evidence>
<evidence type="ECO:0000256" key="3">
    <source>
        <dbReference type="ARBA" id="ARBA00011245"/>
    </source>
</evidence>
<keyword evidence="9 13" id="KW-0564">Palmitate</keyword>
<dbReference type="Proteomes" id="UP001465153">
    <property type="component" value="Unassembled WGS sequence"/>
</dbReference>
<name>A0ABQ0A3H1_9GAMM</name>
<evidence type="ECO:0000256" key="5">
    <source>
        <dbReference type="ARBA" id="ARBA00022448"/>
    </source>
</evidence>
<evidence type="ECO:0000256" key="9">
    <source>
        <dbReference type="ARBA" id="ARBA00023139"/>
    </source>
</evidence>
<evidence type="ECO:0000256" key="4">
    <source>
        <dbReference type="ARBA" id="ARBA00016202"/>
    </source>
</evidence>
<dbReference type="CDD" id="cd16326">
    <property type="entry name" value="LolB"/>
    <property type="match status" value="1"/>
</dbReference>
<evidence type="ECO:0000313" key="14">
    <source>
        <dbReference type="EMBL" id="GAA6166198.1"/>
    </source>
</evidence>
<dbReference type="InterPro" id="IPR004565">
    <property type="entry name" value="OM_lipoprot_LolB"/>
</dbReference>
<reference evidence="14 15" key="1">
    <citation type="submission" date="2024-04" db="EMBL/GenBank/DDBJ databases">
        <title>Draft genome sequence of Sessilibacter corallicola NBRC 116591.</title>
        <authorList>
            <person name="Miyakawa T."/>
            <person name="Kusuya Y."/>
            <person name="Miura T."/>
        </authorList>
    </citation>
    <scope>NUCLEOTIDE SEQUENCE [LARGE SCALE GENOMIC DNA]</scope>
    <source>
        <strain evidence="14 15">KU-00831-HH</strain>
    </source>
</reference>
<accession>A0ABQ0A3H1</accession>
<gene>
    <name evidence="13" type="primary">lolB</name>
    <name evidence="14" type="ORF">NBRC116591_00080</name>
</gene>
<dbReference type="NCBIfam" id="TIGR00548">
    <property type="entry name" value="lolB"/>
    <property type="match status" value="1"/>
</dbReference>
<keyword evidence="11 13" id="KW-0998">Cell outer membrane</keyword>
<evidence type="ECO:0000256" key="1">
    <source>
        <dbReference type="ARBA" id="ARBA00004459"/>
    </source>
</evidence>
<keyword evidence="5 13" id="KW-0813">Transport</keyword>
<keyword evidence="6 13" id="KW-0732">Signal</keyword>
<comment type="subunit">
    <text evidence="3 13">Monomer.</text>
</comment>
<evidence type="ECO:0000256" key="13">
    <source>
        <dbReference type="HAMAP-Rule" id="MF_00233"/>
    </source>
</evidence>
<dbReference type="PROSITE" id="PS51257">
    <property type="entry name" value="PROKAR_LIPOPROTEIN"/>
    <property type="match status" value="1"/>
</dbReference>
<organism evidence="14 15">
    <name type="scientific">Sessilibacter corallicola</name>
    <dbReference type="NCBI Taxonomy" id="2904075"/>
    <lineage>
        <taxon>Bacteria</taxon>
        <taxon>Pseudomonadati</taxon>
        <taxon>Pseudomonadota</taxon>
        <taxon>Gammaproteobacteria</taxon>
        <taxon>Cellvibrionales</taxon>
        <taxon>Cellvibrionaceae</taxon>
        <taxon>Sessilibacter</taxon>
    </lineage>
</organism>
<dbReference type="RefSeq" id="WP_353301228.1">
    <property type="nucleotide sequence ID" value="NZ_BAABWN010000001.1"/>
</dbReference>
<keyword evidence="15" id="KW-1185">Reference proteome</keyword>
<evidence type="ECO:0000256" key="10">
    <source>
        <dbReference type="ARBA" id="ARBA00023186"/>
    </source>
</evidence>
<keyword evidence="7 13" id="KW-0653">Protein transport</keyword>
<evidence type="ECO:0000256" key="8">
    <source>
        <dbReference type="ARBA" id="ARBA00023136"/>
    </source>
</evidence>
<proteinExistence type="inferred from homology"/>
<evidence type="ECO:0000256" key="7">
    <source>
        <dbReference type="ARBA" id="ARBA00022927"/>
    </source>
</evidence>
<keyword evidence="10 13" id="KW-0143">Chaperone</keyword>
<evidence type="ECO:0000256" key="12">
    <source>
        <dbReference type="ARBA" id="ARBA00023288"/>
    </source>
</evidence>
<evidence type="ECO:0000256" key="6">
    <source>
        <dbReference type="ARBA" id="ARBA00022729"/>
    </source>
</evidence>
<dbReference type="Gene3D" id="2.50.20.10">
    <property type="entry name" value="Lipoprotein localisation LolA/LolB/LppX"/>
    <property type="match status" value="1"/>
</dbReference>
<comment type="similarity">
    <text evidence="2 13">Belongs to the LolB family.</text>
</comment>
<evidence type="ECO:0000256" key="2">
    <source>
        <dbReference type="ARBA" id="ARBA00009696"/>
    </source>
</evidence>
<comment type="caution">
    <text evidence="14">The sequence shown here is derived from an EMBL/GenBank/DDBJ whole genome shotgun (WGS) entry which is preliminary data.</text>
</comment>
<keyword evidence="8 13" id="KW-0472">Membrane</keyword>
<dbReference type="EMBL" id="BAABWN010000001">
    <property type="protein sequence ID" value="GAA6166198.1"/>
    <property type="molecule type" value="Genomic_DNA"/>
</dbReference>
<dbReference type="Pfam" id="PF03550">
    <property type="entry name" value="LolB"/>
    <property type="match status" value="1"/>
</dbReference>
<keyword evidence="12 13" id="KW-0449">Lipoprotein</keyword>
<evidence type="ECO:0000256" key="11">
    <source>
        <dbReference type="ARBA" id="ARBA00023237"/>
    </source>
</evidence>
<sequence>MIKQCVQPLARLLLVAVSVVILSACESIGKKSSLPVYNSPAFALDNWQIRGKLGIKTESDRASSSLKWTQSELDSYQINLAGPLGQGAVKMTAKPDQFTLVSRGKTYHSESPRQLLLNQLGWDLPVDHFQHWVKGVPSPFQRVDAIEYDDNGTLLSLSQDGWDLEFSRYQTYGSWTLPGKLTAKIQSLSLTLIIRDWETGH</sequence>
<dbReference type="SUPFAM" id="SSF89392">
    <property type="entry name" value="Prokaryotic lipoproteins and lipoprotein localization factors"/>
    <property type="match status" value="1"/>
</dbReference>
<comment type="subcellular location">
    <subcellularLocation>
        <location evidence="1 13">Cell outer membrane</location>
        <topology evidence="1 13">Lipid-anchor</topology>
    </subcellularLocation>
</comment>